<dbReference type="GO" id="GO:0015297">
    <property type="term" value="F:antiporter activity"/>
    <property type="evidence" value="ECO:0007669"/>
    <property type="project" value="InterPro"/>
</dbReference>
<sequence length="602" mass="63784">MPSIWEPLFGIIVLLALAMTLGSIAERLKQSAIVGFMLAGLLLGPNVLGRFVQWFQEKQSDTVITGADAIPPQVPAVLRAMIDPAQITAIADLGVTLLMFTIGLEFSWSRLKRLGLKAIATGVMQIVVTMAATTAIVMLFNLSFTAGVALGGIFALSSTGVVMPALARRSEVDSVHGRFALGILLVQDIAVIPLVLIIAALGGTGTVGQVVWHTVGQFGIVAGFIVCCVVLVKYVVPRVVAFNAPTGNREVTVLFAIVLSLGAAWGAHKLGLSPALGAFIAAIFLGESAIAPRLRGDVGPLKTIFVTMFFASIGMLGDPVWIVQHWWQVGVALGILLLVKPTVVWGVGRVFKLAHRHAIAAGVCMGQVGVFSFVLARSAQDGQVISEQMFSLVVSITILTLFLTPYLVTFAPTAGAKGERLLRRWGLAKIGSGVDASVGRELSSHIVVVGFGPAGRAVANRMYQSGSTVVVVDLNPQSIKAARDAGMRAMVGDASSPELLKQVSIDTAEALVITLPDHYLAMAVIVEALELAPKVQIVVRARYHRYVDLLTRTGANVVIDEEANVGDRLSESLRVKVSTDSERDHEVIKEEATAPGGKTETE</sequence>
<feature type="transmembrane region" description="Helical" evidence="8">
    <location>
        <begin position="248"/>
        <end position="266"/>
    </location>
</feature>
<evidence type="ECO:0000256" key="5">
    <source>
        <dbReference type="ARBA" id="ARBA00022989"/>
    </source>
</evidence>
<feature type="transmembrane region" description="Helical" evidence="8">
    <location>
        <begin position="389"/>
        <end position="414"/>
    </location>
</feature>
<name>A0A7X0LKH5_9BACT</name>
<dbReference type="Pfam" id="PF02254">
    <property type="entry name" value="TrkA_N"/>
    <property type="match status" value="1"/>
</dbReference>
<feature type="transmembrane region" description="Helical" evidence="8">
    <location>
        <begin position="329"/>
        <end position="351"/>
    </location>
</feature>
<dbReference type="InterPro" id="IPR038770">
    <property type="entry name" value="Na+/solute_symporter_sf"/>
</dbReference>
<feature type="transmembrane region" description="Helical" evidence="8">
    <location>
        <begin position="6"/>
        <end position="25"/>
    </location>
</feature>
<dbReference type="InterPro" id="IPR006153">
    <property type="entry name" value="Cation/H_exchanger_TM"/>
</dbReference>
<dbReference type="Proteomes" id="UP000541810">
    <property type="component" value="Unassembled WGS sequence"/>
</dbReference>
<feature type="domain" description="RCK N-terminal" evidence="9">
    <location>
        <begin position="443"/>
        <end position="559"/>
    </location>
</feature>
<feature type="transmembrane region" description="Helical" evidence="8">
    <location>
        <begin position="358"/>
        <end position="377"/>
    </location>
</feature>
<dbReference type="PROSITE" id="PS51201">
    <property type="entry name" value="RCK_N"/>
    <property type="match status" value="1"/>
</dbReference>
<dbReference type="AlphaFoldDB" id="A0A7X0LKH5"/>
<dbReference type="Gene3D" id="1.20.1530.20">
    <property type="match status" value="1"/>
</dbReference>
<dbReference type="InterPro" id="IPR003148">
    <property type="entry name" value="RCK_N"/>
</dbReference>
<feature type="transmembrane region" description="Helical" evidence="8">
    <location>
        <begin position="272"/>
        <end position="291"/>
    </location>
</feature>
<dbReference type="PANTHER" id="PTHR42751">
    <property type="entry name" value="SODIUM/HYDROGEN EXCHANGER FAMILY/TRKA DOMAIN PROTEIN"/>
    <property type="match status" value="1"/>
</dbReference>
<evidence type="ECO:0000256" key="1">
    <source>
        <dbReference type="ARBA" id="ARBA00004141"/>
    </source>
</evidence>
<organism evidence="10 11">
    <name type="scientific">Algisphaera agarilytica</name>
    <dbReference type="NCBI Taxonomy" id="1385975"/>
    <lineage>
        <taxon>Bacteria</taxon>
        <taxon>Pseudomonadati</taxon>
        <taxon>Planctomycetota</taxon>
        <taxon>Phycisphaerae</taxon>
        <taxon>Phycisphaerales</taxon>
        <taxon>Phycisphaeraceae</taxon>
        <taxon>Algisphaera</taxon>
    </lineage>
</organism>
<evidence type="ECO:0000256" key="7">
    <source>
        <dbReference type="SAM" id="MobiDB-lite"/>
    </source>
</evidence>
<keyword evidence="5 8" id="KW-1133">Transmembrane helix</keyword>
<dbReference type="GO" id="GO:0016020">
    <property type="term" value="C:membrane"/>
    <property type="evidence" value="ECO:0007669"/>
    <property type="project" value="UniProtKB-SubCell"/>
</dbReference>
<evidence type="ECO:0000256" key="3">
    <source>
        <dbReference type="ARBA" id="ARBA00022448"/>
    </source>
</evidence>
<comment type="caution">
    <text evidence="10">The sequence shown here is derived from an EMBL/GenBank/DDBJ whole genome shotgun (WGS) entry which is preliminary data.</text>
</comment>
<feature type="transmembrane region" description="Helical" evidence="8">
    <location>
        <begin position="146"/>
        <end position="167"/>
    </location>
</feature>
<dbReference type="GO" id="GO:1902600">
    <property type="term" value="P:proton transmembrane transport"/>
    <property type="evidence" value="ECO:0007669"/>
    <property type="project" value="InterPro"/>
</dbReference>
<dbReference type="SUPFAM" id="SSF51735">
    <property type="entry name" value="NAD(P)-binding Rossmann-fold domains"/>
    <property type="match status" value="1"/>
</dbReference>
<accession>A0A7X0LKH5</accession>
<gene>
    <name evidence="10" type="ORF">HNQ40_001452</name>
</gene>
<comment type="subcellular location">
    <subcellularLocation>
        <location evidence="1">Membrane</location>
        <topology evidence="1">Multi-pass membrane protein</topology>
    </subcellularLocation>
</comment>
<keyword evidence="3" id="KW-0813">Transport</keyword>
<feature type="region of interest" description="Disordered" evidence="7">
    <location>
        <begin position="576"/>
        <end position="602"/>
    </location>
</feature>
<dbReference type="Pfam" id="PF00999">
    <property type="entry name" value="Na_H_Exchanger"/>
    <property type="match status" value="1"/>
</dbReference>
<keyword evidence="11" id="KW-1185">Reference proteome</keyword>
<feature type="transmembrane region" description="Helical" evidence="8">
    <location>
        <begin position="32"/>
        <end position="52"/>
    </location>
</feature>
<evidence type="ECO:0000256" key="6">
    <source>
        <dbReference type="ARBA" id="ARBA00023136"/>
    </source>
</evidence>
<keyword evidence="6 8" id="KW-0472">Membrane</keyword>
<evidence type="ECO:0000256" key="2">
    <source>
        <dbReference type="ARBA" id="ARBA00005551"/>
    </source>
</evidence>
<evidence type="ECO:0000256" key="4">
    <source>
        <dbReference type="ARBA" id="ARBA00022692"/>
    </source>
</evidence>
<keyword evidence="4 8" id="KW-0812">Transmembrane</keyword>
<dbReference type="Gene3D" id="3.40.50.720">
    <property type="entry name" value="NAD(P)-binding Rossmann-like Domain"/>
    <property type="match status" value="1"/>
</dbReference>
<feature type="transmembrane region" description="Helical" evidence="8">
    <location>
        <begin position="85"/>
        <end position="106"/>
    </location>
</feature>
<feature type="transmembrane region" description="Helical" evidence="8">
    <location>
        <begin position="179"/>
        <end position="203"/>
    </location>
</feature>
<comment type="similarity">
    <text evidence="2">Belongs to the monovalent cation:proton antiporter 2 (CPA2) transporter (TC 2.A.37) family.</text>
</comment>
<reference evidence="10 11" key="1">
    <citation type="submission" date="2020-08" db="EMBL/GenBank/DDBJ databases">
        <title>Genomic Encyclopedia of Type Strains, Phase IV (KMG-IV): sequencing the most valuable type-strain genomes for metagenomic binning, comparative biology and taxonomic classification.</title>
        <authorList>
            <person name="Goeker M."/>
        </authorList>
    </citation>
    <scope>NUCLEOTIDE SEQUENCE [LARGE SCALE GENOMIC DNA]</scope>
    <source>
        <strain evidence="10 11">DSM 103725</strain>
    </source>
</reference>
<evidence type="ECO:0000256" key="8">
    <source>
        <dbReference type="SAM" id="Phobius"/>
    </source>
</evidence>
<protein>
    <submittedName>
        <fullName evidence="10">CPA2 family monovalent cation:H+ antiporter-2</fullName>
    </submittedName>
</protein>
<evidence type="ECO:0000313" key="10">
    <source>
        <dbReference type="EMBL" id="MBB6429646.1"/>
    </source>
</evidence>
<proteinExistence type="inferred from homology"/>
<dbReference type="EMBL" id="JACHGY010000001">
    <property type="protein sequence ID" value="MBB6429646.1"/>
    <property type="molecule type" value="Genomic_DNA"/>
</dbReference>
<dbReference type="GO" id="GO:0006813">
    <property type="term" value="P:potassium ion transport"/>
    <property type="evidence" value="ECO:0007669"/>
    <property type="project" value="InterPro"/>
</dbReference>
<dbReference type="InterPro" id="IPR036291">
    <property type="entry name" value="NAD(P)-bd_dom_sf"/>
</dbReference>
<evidence type="ECO:0000313" key="11">
    <source>
        <dbReference type="Proteomes" id="UP000541810"/>
    </source>
</evidence>
<evidence type="ECO:0000259" key="9">
    <source>
        <dbReference type="PROSITE" id="PS51201"/>
    </source>
</evidence>
<feature type="transmembrane region" description="Helical" evidence="8">
    <location>
        <begin position="215"/>
        <end position="236"/>
    </location>
</feature>
<feature type="transmembrane region" description="Helical" evidence="8">
    <location>
        <begin position="303"/>
        <end position="323"/>
    </location>
</feature>
<feature type="transmembrane region" description="Helical" evidence="8">
    <location>
        <begin position="118"/>
        <end position="140"/>
    </location>
</feature>
<feature type="compositionally biased region" description="Basic and acidic residues" evidence="7">
    <location>
        <begin position="576"/>
        <end position="592"/>
    </location>
</feature>
<dbReference type="PANTHER" id="PTHR42751:SF6">
    <property type="entry name" value="CONSERVED INTEGRAL MEMBRANE TRANSPORT PROTEIN-RELATED"/>
    <property type="match status" value="1"/>
</dbReference>
<dbReference type="RefSeq" id="WP_184677217.1">
    <property type="nucleotide sequence ID" value="NZ_JACHGY010000001.1"/>
</dbReference>